<reference evidence="2" key="1">
    <citation type="journal article" date="2012" name="PLoS Genet.">
        <title>The genomes of the fungal plant pathogens Cladosporium fulvum and Dothistroma septosporum reveal adaptation to different hosts and lifestyles but also signatures of common ancestry.</title>
        <authorList>
            <person name="de Wit P.J.G.M."/>
            <person name="van der Burgt A."/>
            <person name="Oekmen B."/>
            <person name="Stergiopoulos I."/>
            <person name="Abd-Elsalam K.A."/>
            <person name="Aerts A.L."/>
            <person name="Bahkali A.H."/>
            <person name="Beenen H.G."/>
            <person name="Chettri P."/>
            <person name="Cox M.P."/>
            <person name="Datema E."/>
            <person name="de Vries R.P."/>
            <person name="Dhillon B."/>
            <person name="Ganley A.R."/>
            <person name="Griffiths S.A."/>
            <person name="Guo Y."/>
            <person name="Hamelin R.C."/>
            <person name="Henrissat B."/>
            <person name="Kabir M.S."/>
            <person name="Jashni M.K."/>
            <person name="Kema G."/>
            <person name="Klaubauf S."/>
            <person name="Lapidus A."/>
            <person name="Levasseur A."/>
            <person name="Lindquist E."/>
            <person name="Mehrabi R."/>
            <person name="Ohm R.A."/>
            <person name="Owen T.J."/>
            <person name="Salamov A."/>
            <person name="Schwelm A."/>
            <person name="Schijlen E."/>
            <person name="Sun H."/>
            <person name="van den Burg H.A."/>
            <person name="van Ham R.C.H.J."/>
            <person name="Zhang S."/>
            <person name="Goodwin S.B."/>
            <person name="Grigoriev I.V."/>
            <person name="Collemare J."/>
            <person name="Bradshaw R.E."/>
        </authorList>
    </citation>
    <scope>NUCLEOTIDE SEQUENCE [LARGE SCALE GENOMIC DNA]</scope>
    <source>
        <strain evidence="2">NZE10 / CBS 128990</strain>
    </source>
</reference>
<dbReference type="EMBL" id="KB446538">
    <property type="protein sequence ID" value="EME45636.1"/>
    <property type="molecule type" value="Genomic_DNA"/>
</dbReference>
<proteinExistence type="predicted"/>
<dbReference type="HOGENOM" id="CLU_1917024_0_0_1"/>
<protein>
    <submittedName>
        <fullName evidence="1">Uncharacterized protein</fullName>
    </submittedName>
</protein>
<gene>
    <name evidence="1" type="ORF">DOTSEDRAFT_34110</name>
</gene>
<evidence type="ECO:0000313" key="1">
    <source>
        <dbReference type="EMBL" id="EME45636.1"/>
    </source>
</evidence>
<name>N1PQC5_DOTSN</name>
<keyword evidence="2" id="KW-1185">Reference proteome</keyword>
<organism evidence="1 2">
    <name type="scientific">Dothistroma septosporum (strain NZE10 / CBS 128990)</name>
    <name type="common">Red band needle blight fungus</name>
    <name type="synonym">Mycosphaerella pini</name>
    <dbReference type="NCBI Taxonomy" id="675120"/>
    <lineage>
        <taxon>Eukaryota</taxon>
        <taxon>Fungi</taxon>
        <taxon>Dikarya</taxon>
        <taxon>Ascomycota</taxon>
        <taxon>Pezizomycotina</taxon>
        <taxon>Dothideomycetes</taxon>
        <taxon>Dothideomycetidae</taxon>
        <taxon>Mycosphaerellales</taxon>
        <taxon>Mycosphaerellaceae</taxon>
        <taxon>Dothistroma</taxon>
    </lineage>
</organism>
<sequence length="132" mass="14802">MCLGCSGNNCNGAAGAIQEVTAKGRCLEASGRHSYRVSACYEMSQVRNHVSEPHPSRAKVTNFNIPTEPYTEKGTTVVRLEAKELAQSDRAVAKLPLPWRKLGHNVNTRFSWGNFEVQQFLSKQQIEKHRCR</sequence>
<accession>N1PQC5</accession>
<dbReference type="AlphaFoldDB" id="N1PQC5"/>
<reference evidence="1 2" key="2">
    <citation type="journal article" date="2012" name="PLoS Pathog.">
        <title>Diverse lifestyles and strategies of plant pathogenesis encoded in the genomes of eighteen Dothideomycetes fungi.</title>
        <authorList>
            <person name="Ohm R.A."/>
            <person name="Feau N."/>
            <person name="Henrissat B."/>
            <person name="Schoch C.L."/>
            <person name="Horwitz B.A."/>
            <person name="Barry K.W."/>
            <person name="Condon B.J."/>
            <person name="Copeland A.C."/>
            <person name="Dhillon B."/>
            <person name="Glaser F."/>
            <person name="Hesse C.N."/>
            <person name="Kosti I."/>
            <person name="LaButti K."/>
            <person name="Lindquist E.A."/>
            <person name="Lucas S."/>
            <person name="Salamov A.A."/>
            <person name="Bradshaw R.E."/>
            <person name="Ciuffetti L."/>
            <person name="Hamelin R.C."/>
            <person name="Kema G.H.J."/>
            <person name="Lawrence C."/>
            <person name="Scott J.A."/>
            <person name="Spatafora J.W."/>
            <person name="Turgeon B.G."/>
            <person name="de Wit P.J.G.M."/>
            <person name="Zhong S."/>
            <person name="Goodwin S.B."/>
            <person name="Grigoriev I.V."/>
        </authorList>
    </citation>
    <scope>NUCLEOTIDE SEQUENCE [LARGE SCALE GENOMIC DNA]</scope>
    <source>
        <strain evidence="2">NZE10 / CBS 128990</strain>
    </source>
</reference>
<evidence type="ECO:0000313" key="2">
    <source>
        <dbReference type="Proteomes" id="UP000016933"/>
    </source>
</evidence>
<dbReference type="Proteomes" id="UP000016933">
    <property type="component" value="Unassembled WGS sequence"/>
</dbReference>